<dbReference type="EMBL" id="RAWM01000027">
    <property type="protein sequence ID" value="RKH70052.1"/>
    <property type="molecule type" value="Genomic_DNA"/>
</dbReference>
<sequence>MRPLAPMRRRCLRPLRMSGRVVRTFSNAPVFVAPGGTAQRNWGSAQGLPGDSLPVLVFRWYPRETLPSELKRRQAMAEWASRPKERHHIFPQAMKAYFQSKGINVHDYVIAIDAEVHKRIHREADRGPWNTEWSAFRERTRGRATKPMHFEQASLMIQRFDLFGLTMTYWQGVDLAPIPEP</sequence>
<name>A0A3A8QYX9_9BACT</name>
<gene>
    <name evidence="1" type="ORF">D7X96_12850</name>
</gene>
<evidence type="ECO:0000313" key="2">
    <source>
        <dbReference type="Proteomes" id="UP000282656"/>
    </source>
</evidence>
<protein>
    <submittedName>
        <fullName evidence="1">TIGR02269 family lipoprotein</fullName>
    </submittedName>
</protein>
<proteinExistence type="predicted"/>
<comment type="caution">
    <text evidence="1">The sequence shown here is derived from an EMBL/GenBank/DDBJ whole genome shotgun (WGS) entry which is preliminary data.</text>
</comment>
<evidence type="ECO:0000313" key="1">
    <source>
        <dbReference type="EMBL" id="RKH70052.1"/>
    </source>
</evidence>
<dbReference type="Pfam" id="PF09533">
    <property type="entry name" value="DUF2380"/>
    <property type="match status" value="1"/>
</dbReference>
<organism evidence="1 2">
    <name type="scientific">Corallococcus interemptor</name>
    <dbReference type="NCBI Taxonomy" id="2316720"/>
    <lineage>
        <taxon>Bacteria</taxon>
        <taxon>Pseudomonadati</taxon>
        <taxon>Myxococcota</taxon>
        <taxon>Myxococcia</taxon>
        <taxon>Myxococcales</taxon>
        <taxon>Cystobacterineae</taxon>
        <taxon>Myxococcaceae</taxon>
        <taxon>Corallococcus</taxon>
    </lineage>
</organism>
<dbReference type="InterPro" id="IPR011755">
    <property type="entry name" value="CHP02269_MYXXA"/>
</dbReference>
<dbReference type="NCBIfam" id="TIGR02269">
    <property type="entry name" value="TIGR02269 family lipoprotein"/>
    <property type="match status" value="1"/>
</dbReference>
<dbReference type="Proteomes" id="UP000282656">
    <property type="component" value="Unassembled WGS sequence"/>
</dbReference>
<accession>A0A3A8QYX9</accession>
<dbReference type="AlphaFoldDB" id="A0A3A8QYX9"/>
<keyword evidence="1" id="KW-0449">Lipoprotein</keyword>
<reference evidence="2" key="1">
    <citation type="submission" date="2018-09" db="EMBL/GenBank/DDBJ databases">
        <authorList>
            <person name="Livingstone P.G."/>
            <person name="Whitworth D.E."/>
        </authorList>
    </citation>
    <scope>NUCLEOTIDE SEQUENCE [LARGE SCALE GENOMIC DNA]</scope>
    <source>
        <strain evidence="2">AB047A</strain>
    </source>
</reference>
<keyword evidence="2" id="KW-1185">Reference proteome</keyword>